<feature type="domain" description="Thioredoxin-like fold" evidence="4">
    <location>
        <begin position="88"/>
        <end position="183"/>
    </location>
</feature>
<dbReference type="CDD" id="cd03193">
    <property type="entry name" value="GST_C_Metaxin"/>
    <property type="match status" value="1"/>
</dbReference>
<keyword evidence="6" id="KW-1185">Reference proteome</keyword>
<evidence type="ECO:0000259" key="4">
    <source>
        <dbReference type="Pfam" id="PF17172"/>
    </source>
</evidence>
<comment type="caution">
    <text evidence="5">The sequence shown here is derived from an EMBL/GenBank/DDBJ whole genome shotgun (WGS) entry which is preliminary data.</text>
</comment>
<dbReference type="InterPro" id="IPR050931">
    <property type="entry name" value="Mito_Protein_Transport_Metaxin"/>
</dbReference>
<dbReference type="Pfam" id="PF17172">
    <property type="entry name" value="GST_N_4"/>
    <property type="match status" value="1"/>
</dbReference>
<dbReference type="SFLD" id="SFLDG01180">
    <property type="entry name" value="SUF1"/>
    <property type="match status" value="1"/>
</dbReference>
<dbReference type="InterPro" id="IPR040079">
    <property type="entry name" value="Glutathione_S-Trfase"/>
</dbReference>
<dbReference type="Gene3D" id="1.20.1050.10">
    <property type="match status" value="1"/>
</dbReference>
<gene>
    <name evidence="5" type="ORF">PLXY2_LOCUS16344</name>
</gene>
<feature type="compositionally biased region" description="Basic and acidic residues" evidence="2">
    <location>
        <begin position="328"/>
        <end position="381"/>
    </location>
</feature>
<feature type="compositionally biased region" description="Polar residues" evidence="2">
    <location>
        <begin position="1"/>
        <end position="10"/>
    </location>
</feature>
<organism evidence="5 6">
    <name type="scientific">Plutella xylostella</name>
    <name type="common">Diamondback moth</name>
    <name type="synonym">Plutella maculipennis</name>
    <dbReference type="NCBI Taxonomy" id="51655"/>
    <lineage>
        <taxon>Eukaryota</taxon>
        <taxon>Metazoa</taxon>
        <taxon>Ecdysozoa</taxon>
        <taxon>Arthropoda</taxon>
        <taxon>Hexapoda</taxon>
        <taxon>Insecta</taxon>
        <taxon>Pterygota</taxon>
        <taxon>Neoptera</taxon>
        <taxon>Endopterygota</taxon>
        <taxon>Lepidoptera</taxon>
        <taxon>Glossata</taxon>
        <taxon>Ditrysia</taxon>
        <taxon>Yponomeutoidea</taxon>
        <taxon>Plutellidae</taxon>
        <taxon>Plutella</taxon>
    </lineage>
</organism>
<dbReference type="PANTHER" id="PTHR12289">
    <property type="entry name" value="METAXIN RELATED"/>
    <property type="match status" value="1"/>
</dbReference>
<evidence type="ECO:0000256" key="2">
    <source>
        <dbReference type="SAM" id="MobiDB-lite"/>
    </source>
</evidence>
<name>A0A8S4GDE1_PLUXY</name>
<dbReference type="InterPro" id="IPR036249">
    <property type="entry name" value="Thioredoxin-like_sf"/>
</dbReference>
<proteinExistence type="inferred from homology"/>
<dbReference type="CDD" id="cd03080">
    <property type="entry name" value="GST_N_Metaxin_like"/>
    <property type="match status" value="1"/>
</dbReference>
<feature type="region of interest" description="Disordered" evidence="2">
    <location>
        <begin position="1"/>
        <end position="61"/>
    </location>
</feature>
<evidence type="ECO:0000313" key="6">
    <source>
        <dbReference type="Proteomes" id="UP000653454"/>
    </source>
</evidence>
<dbReference type="AlphaFoldDB" id="A0A8S4GDE1"/>
<feature type="domain" description="Metaxin glutathione S-transferase" evidence="3">
    <location>
        <begin position="240"/>
        <end position="305"/>
    </location>
</feature>
<dbReference type="InterPro" id="IPR026928">
    <property type="entry name" value="FAX/IsoI-like"/>
</dbReference>
<evidence type="ECO:0000313" key="5">
    <source>
        <dbReference type="EMBL" id="CAG9138089.1"/>
    </source>
</evidence>
<dbReference type="InterPro" id="IPR012336">
    <property type="entry name" value="Thioredoxin-like_fold"/>
</dbReference>
<dbReference type="Pfam" id="PF17171">
    <property type="entry name" value="GST_C_6"/>
    <property type="match status" value="1"/>
</dbReference>
<dbReference type="Proteomes" id="UP000653454">
    <property type="component" value="Unassembled WGS sequence"/>
</dbReference>
<comment type="similarity">
    <text evidence="1">Belongs to the FAX family.</text>
</comment>
<dbReference type="SFLD" id="SFLDS00019">
    <property type="entry name" value="Glutathione_Transferase_(cytos"/>
    <property type="match status" value="1"/>
</dbReference>
<feature type="region of interest" description="Disordered" evidence="2">
    <location>
        <begin position="321"/>
        <end position="381"/>
    </location>
</feature>
<dbReference type="SFLD" id="SFLDG01200">
    <property type="entry name" value="SUF1.1"/>
    <property type="match status" value="1"/>
</dbReference>
<dbReference type="GO" id="GO:0005737">
    <property type="term" value="C:cytoplasm"/>
    <property type="evidence" value="ECO:0007669"/>
    <property type="project" value="TreeGrafter"/>
</dbReference>
<dbReference type="SUPFAM" id="SSF52833">
    <property type="entry name" value="Thioredoxin-like"/>
    <property type="match status" value="1"/>
</dbReference>
<accession>A0A8S4GDE1</accession>
<reference evidence="5" key="1">
    <citation type="submission" date="2020-11" db="EMBL/GenBank/DDBJ databases">
        <authorList>
            <person name="Whiteford S."/>
        </authorList>
    </citation>
    <scope>NUCLEOTIDE SEQUENCE</scope>
</reference>
<evidence type="ECO:0000259" key="3">
    <source>
        <dbReference type="Pfam" id="PF17171"/>
    </source>
</evidence>
<feature type="compositionally biased region" description="Basic and acidic residues" evidence="2">
    <location>
        <begin position="13"/>
        <end position="23"/>
    </location>
</feature>
<dbReference type="EMBL" id="CAJHNJ030000492">
    <property type="protein sequence ID" value="CAG9138089.1"/>
    <property type="molecule type" value="Genomic_DNA"/>
</dbReference>
<dbReference type="InterPro" id="IPR033468">
    <property type="entry name" value="Metaxin_GST"/>
</dbReference>
<evidence type="ECO:0000256" key="1">
    <source>
        <dbReference type="ARBA" id="ARBA00006475"/>
    </source>
</evidence>
<dbReference type="OrthoDB" id="5809458at2759"/>
<dbReference type="Gene3D" id="3.40.30.10">
    <property type="entry name" value="Glutaredoxin"/>
    <property type="match status" value="1"/>
</dbReference>
<sequence>MATEVINNVPANPDKEQKEKEDAPPVDNGGTKEKEETPKEPEKGEEKAEEKKSEVAPPKPTVHKISFEQDIVYLYQFSRTPMLPSTSPYCLKVETWLRLAGIKYENVDHKAKFRSKKGQLPFVELNGEEIADSSFIIKELSDKFGKDLDAGLTPEQRVISHAMISMIENHLSWVILWWRAKYPESVLKGYQVNLQSALNTRVPNSLLNFCYKFTSGRKGLKKAKAHGIGVHTQDEIMEFGKNDLRALSDLLSDRPYFFGEEPTLLDIVAFANLAQLRFIDKAVSQPLRDAITDVFPNLGALVNRVKERAFPDWEEICTTLDLNPHLPKPKEPEPEEPEKGKAEEKEKEKEAEKEPVKEKEKENEKENEKEKEADKEKEKEK</sequence>
<protein>
    <submittedName>
        <fullName evidence="5">(diamondback moth) hypothetical protein</fullName>
    </submittedName>
</protein>
<dbReference type="PANTHER" id="PTHR12289:SF41">
    <property type="entry name" value="FAILED AXON CONNECTIONS-RELATED"/>
    <property type="match status" value="1"/>
</dbReference>
<dbReference type="InterPro" id="IPR036282">
    <property type="entry name" value="Glutathione-S-Trfase_C_sf"/>
</dbReference>
<dbReference type="SUPFAM" id="SSF47616">
    <property type="entry name" value="GST C-terminal domain-like"/>
    <property type="match status" value="1"/>
</dbReference>
<feature type="compositionally biased region" description="Basic and acidic residues" evidence="2">
    <location>
        <begin position="30"/>
        <end position="54"/>
    </location>
</feature>